<protein>
    <submittedName>
        <fullName evidence="2">Uncharacterized protein</fullName>
    </submittedName>
</protein>
<name>A9NQM7_PICSI</name>
<dbReference type="EMBL" id="EF083597">
    <property type="protein sequence ID" value="ABK22938.1"/>
    <property type="molecule type" value="mRNA"/>
</dbReference>
<proteinExistence type="evidence at transcript level"/>
<accession>A9NQM7</accession>
<sequence length="52" mass="5521">MAEVVSADGIELFREEIAGEGRIMRNKSLSFGSSKKNNVSGIFSSPSSLSEA</sequence>
<reference evidence="2" key="1">
    <citation type="journal article" date="2008" name="BMC Genomics">
        <title>A conifer genomics resource of 200,000 spruce (Picea spp.) ESTs and 6,464 high-quality, sequence-finished full-length cDNAs for Sitka spruce (Picea sitchensis).</title>
        <authorList>
            <person name="Ralph S.G."/>
            <person name="Chun H.J."/>
            <person name="Kolosova N."/>
            <person name="Cooper D."/>
            <person name="Oddy C."/>
            <person name="Ritland C.E."/>
            <person name="Kirkpatrick R."/>
            <person name="Moore R."/>
            <person name="Barber S."/>
            <person name="Holt R.A."/>
            <person name="Jones S.J."/>
            <person name="Marra M.A."/>
            <person name="Douglas C.J."/>
            <person name="Ritland K."/>
            <person name="Bohlmann J."/>
        </authorList>
    </citation>
    <scope>NUCLEOTIDE SEQUENCE</scope>
    <source>
        <tissue evidence="2">Green portion of the leader tissue</tissue>
    </source>
</reference>
<evidence type="ECO:0000313" key="2">
    <source>
        <dbReference type="EMBL" id="ABK22938.1"/>
    </source>
</evidence>
<dbReference type="AlphaFoldDB" id="A9NQM7"/>
<organism evidence="2">
    <name type="scientific">Picea sitchensis</name>
    <name type="common">Sitka spruce</name>
    <name type="synonym">Pinus sitchensis</name>
    <dbReference type="NCBI Taxonomy" id="3332"/>
    <lineage>
        <taxon>Eukaryota</taxon>
        <taxon>Viridiplantae</taxon>
        <taxon>Streptophyta</taxon>
        <taxon>Embryophyta</taxon>
        <taxon>Tracheophyta</taxon>
        <taxon>Spermatophyta</taxon>
        <taxon>Pinopsida</taxon>
        <taxon>Pinidae</taxon>
        <taxon>Conifers I</taxon>
        <taxon>Pinales</taxon>
        <taxon>Pinaceae</taxon>
        <taxon>Picea</taxon>
    </lineage>
</organism>
<feature type="region of interest" description="Disordered" evidence="1">
    <location>
        <begin position="30"/>
        <end position="52"/>
    </location>
</feature>
<evidence type="ECO:0000256" key="1">
    <source>
        <dbReference type="SAM" id="MobiDB-lite"/>
    </source>
</evidence>